<dbReference type="FunFam" id="2.10.25.10:FF:000017">
    <property type="entry name" value="latent-transforming growth factor beta-binding protein 4 isoform X1"/>
    <property type="match status" value="1"/>
</dbReference>
<dbReference type="GO" id="GO:0005509">
    <property type="term" value="F:calcium ion binding"/>
    <property type="evidence" value="ECO:0007669"/>
    <property type="project" value="InterPro"/>
</dbReference>
<evidence type="ECO:0000313" key="15">
    <source>
        <dbReference type="EMBL" id="CAB3245049.1"/>
    </source>
</evidence>
<dbReference type="PROSITE" id="PS01186">
    <property type="entry name" value="EGF_2"/>
    <property type="match status" value="33"/>
</dbReference>
<feature type="domain" description="EGF-like" evidence="13">
    <location>
        <begin position="1995"/>
        <end position="2035"/>
    </location>
</feature>
<dbReference type="SUPFAM" id="SSF57196">
    <property type="entry name" value="EGF/Laminin"/>
    <property type="match status" value="6"/>
</dbReference>
<sequence>MKNLWVLGLLVAALAIVVSGVPPRSENPRRRWMPWSPRAGGHVRNQPRRTDHHARRQPINFRGLPEFRRTADAALPNRRQEDIGLERRRRMGIELSGPHVCQEKGSKFCCSGWVLDKDGKCTQAKCEEGACGAGNCEMPNLCLCPDLNYKRRCLPRHHYASVSGSSSSSSSMNCRCQNGGRCIADECHCRYGYTGPHCQQAICGPGCLNGGDCITPGRCQCVYGFTGMRCERDYRKGPCFLTRTNSTCTNEVQNVMCTKLFCCATVGEGWGHPCEECPARVGNCSKGRLPPHCTDINECEIMPGLCEGGECVNTDGSFTCNCPQGYKYDTTMHRCVDVDECRSSSVCTDGTCINEDGGFRCECAEDYQLSDDGFHCISNRPGRCYTAIESGMCANPLGNLVRRTMCCCMQSGQETLGKCFAAVGQFAERCAAIGTPEYQQQCPEQSESNICEVLDEQACANGRCVPLLEQHSYACECNAGYHQSVDRQRCIDDDECTDVGAGDICGSYGTCLNTDGSYRCYCHHGFENAPDSQTSCVDIDECSQGDLCDNGHCVNTRGSFICSCHSGYRVSPTQQNCNDIDECVENQGLCEHGRCINIDGFYKCLCHPGYYLSADGTECLDENECERNNMCTNGECVNMDGRYKCVCHDGFRLLPSGDSCGDIDECLHNPCVNGICENSMGSFSCHCHRFQVLDESGTRCVLDLTDGECFRSVRNGQCRAHNALHLATTRADCCCSVPGATSAWGSTCEPCAEEGDADYAVLCANYRVQNKCELLENPCVNGHCVNMGNNAFRCECNTGFLVADDQQSCIDFDECTQNLCSNGICRNTPGSYMCTCNVGFVLSGDVCEDVDECLSNPCTNARCVNEPGTYRCVCEDGAMLDVTKHVCYDVRVGRCWLEFNGGQCQGSIGDRLMTAEQCCNSMGAAWGHGTECLDCATLAAGFRCDEGFKLDITTDQCVDIKECDLGYCQEGAECIETIGSFRCVCPPGFTLSADGTSCADLRVGYCYLNLEDNTCTPAATDNSKITKAKCCCSVGQAWGDECETCPTIGTEEFVNLCQKGDLAVFPGMNECILFPHLCINGVCKNTDSSFMCQCNRGFTLDEGGKNCSDINECQISPGLCGNGVCENVDGDFQCVCDEGYQPSLSMKVCVDVDECTMPGYCTGGDCINTEGSYQCTCQEGRSLSSDGTNCVDIDECALKPDLCEPNGRCENMLGYYMCLCDIGYSATADAQDCVDIDECEVNNGGCHMGCTNTIGSYECTCEDGFVLTFDGHTCADKDECMEQMNRCGGGQCENTNGAFRCVCFDGFMATNDLQFCEDIDECAMNPNACMHGRCHNTRGSYTCQCDDGYCVPQGQMICVDEDECEMSKHNCHVNADCNNTDGSYTCQCIAGFNGDGFMCHDDNECETGTHLCHDQATCRNKLGTYTCDCNEGYHGDGFTCSDNDDCLEDTTLCGANGQCINIAGSFQCECSMGFAPTEDLKACKDIDECSFDHVCVNGRCHNVPGDFACVCLNGYEKDEQGGNCTDIDECAEVAKCINGICVNTQGSYECQCPEGFEPNPTGIGCVDNRIGDCYLNSEGDENAPICTDRVGASVTKSRCCCSKAEGWGNPCEVCPLPGTPEYDMLCPGGYGFVPNPITVLLEDIDECVQLPGLCQGGKCINVFGSYICNCNEGFILNEDSHVCEDVNECEHDVCGAGTCLNTVGGYNCACPEGYKSILGGRKCEDIREASCHRYYNVTADACTSELTFETTKKTCCCFPDIGEGWNNPCEPCPLPSTPEFLALCGTENYTLPENICATGVCKDGECIQTVDGYRCECMKGYHYNQDLIICEDDDECVDEDLCFADADCSNTPGSYLCSCRQGFVFNEATDQCEDIDECLLASTCANGDCQNTHGGFVCDCNQGFTDVNEGKACEDVNECDRNPCGRGKCMNVFGSFSCACDTGFRISNNGDCIDINECDEEGQCKNGVCDNLPGGFVCACDDGYDVTPDGRICIDSNECQLDSTICGVGTCQNMDGSYKCYCPDGYESLDGKSCTDIDECQDAKAMCKFGRCTNTEGSYECDCDSGFVLSRNGKMCIDTRLEKCFATVVNGVCDDPGSSVVRRDDCCCRCTGGGWGTDDQCQPCPAINSTEFADLCPNGCGYGSIESDINECIANDPCINAKCVNLAGSFKCVCSKGFELDVTNRRCIDIDECLNGSPCGHGTCQNTEGSFECECDEGYYNGPDIACHDIDECADDRINECAFRCENTDGSFHCACPSGFQLRPDGNMCEDIDECVSDLHNDCATKGMECKNIIGYYICLCRSGYRRVGTSDTCVDVNECDQLRVCTNGVCINQDGTYECQCNEGYEYDAEHKMCLDTRQGECYTAVHQRMCEVTSTTGLPFTKAECCCGKGKGWGADCEECPHPGTAAFLLLCPHGPGYQPNGDDIDDCRVLPGLCNHGTCINTLGSFRCACSHGYEPSISKQVCLDINECLSTPNPCSFDCRNTEGSFECVCPKGYQVDGDSVSCVDVDECATKRHNCQYLCLNTVGSFKCECPHGFVREGAQCVDKNECVDMPGVCGPRGICRNDPGSYHCECPRGFRRGNMGEECMDVDECGSGQVGCAGNCQNIPGSFRCLCSRGFTSTLYGRGCQDVDECVHSPCSQGQLCSNTRGGFQCGCSSGLRKVNGGCMDIDECQMGGGSCNFGCRNTFGGFSCSCPRGFFRLGSGHCMNAGGQGGFRQRIPQYNQFNPYGPPPMFGPPQAQDPYQQRRNTVCYNCMPGGDTGRRSKRSASEGQFIEKHDMAGLASVNETYPIEIYLRSDNVTHHTPLLNLRPSLKQLRRHSRYSIISGNEDRRFRMHHTDQTTFLHFAKHAADAVDRVLVEAGIYTLRLKAKSTLSEADISKMSLESELIGQALASQVVLEVKVHVEDP</sequence>
<evidence type="ECO:0000256" key="1">
    <source>
        <dbReference type="ARBA" id="ARBA00004498"/>
    </source>
</evidence>
<evidence type="ECO:0000256" key="7">
    <source>
        <dbReference type="ARBA" id="ARBA00022837"/>
    </source>
</evidence>
<feature type="domain" description="EGF-like" evidence="13">
    <location>
        <begin position="1318"/>
        <end position="1355"/>
    </location>
</feature>
<name>A0A6F9DC04_9ASCI</name>
<dbReference type="PROSITE" id="PS00010">
    <property type="entry name" value="ASX_HYDROXYL"/>
    <property type="match status" value="39"/>
</dbReference>
<dbReference type="InterPro" id="IPR013032">
    <property type="entry name" value="EGF-like_CS"/>
</dbReference>
<dbReference type="InterPro" id="IPR018097">
    <property type="entry name" value="EGF_Ca-bd_CS"/>
</dbReference>
<keyword evidence="9" id="KW-0325">Glycoprotein</keyword>
<feature type="disulfide bond" evidence="10">
    <location>
        <begin position="666"/>
        <end position="676"/>
    </location>
</feature>
<feature type="domain" description="EGF-like" evidence="13">
    <location>
        <begin position="1276"/>
        <end position="1317"/>
    </location>
</feature>
<evidence type="ECO:0000256" key="6">
    <source>
        <dbReference type="ARBA" id="ARBA00022737"/>
    </source>
</evidence>
<feature type="domain" description="EGF-like" evidence="13">
    <location>
        <begin position="1442"/>
        <end position="1484"/>
    </location>
</feature>
<accession>A0A6F9DC04</accession>
<dbReference type="FunFam" id="2.10.25.10:FF:000005">
    <property type="entry name" value="Fibrillin 2"/>
    <property type="match status" value="5"/>
</dbReference>
<feature type="domain" description="EGF-like" evidence="13">
    <location>
        <begin position="538"/>
        <end position="578"/>
    </location>
</feature>
<dbReference type="PROSITE" id="PS00022">
    <property type="entry name" value="EGF_1"/>
    <property type="match status" value="1"/>
</dbReference>
<feature type="domain" description="EGF-like" evidence="13">
    <location>
        <begin position="2632"/>
        <end position="2668"/>
    </location>
</feature>
<dbReference type="InterPro" id="IPR000152">
    <property type="entry name" value="EGF-type_Asp/Asn_hydroxyl_site"/>
</dbReference>
<feature type="domain" description="EGF-like" evidence="13">
    <location>
        <begin position="1954"/>
        <end position="1994"/>
    </location>
</feature>
<feature type="domain" description="EGF-like" evidence="13">
    <location>
        <begin position="1915"/>
        <end position="1950"/>
    </location>
</feature>
<dbReference type="PIRSF" id="PIRSF036312">
    <property type="entry name" value="Fibrillin"/>
    <property type="match status" value="1"/>
</dbReference>
<feature type="domain" description="EGF-like" evidence="13">
    <location>
        <begin position="811"/>
        <end position="848"/>
    </location>
</feature>
<feature type="domain" description="EGF-like" evidence="13">
    <location>
        <begin position="1401"/>
        <end position="1441"/>
    </location>
</feature>
<dbReference type="FunFam" id="2.10.25.10:FF:000003">
    <property type="entry name" value="fibrillin-1 isoform X1"/>
    <property type="match status" value="6"/>
</dbReference>
<feature type="domain" description="EGF-like" evidence="13">
    <location>
        <begin position="492"/>
        <end position="533"/>
    </location>
</feature>
<evidence type="ECO:0000256" key="4">
    <source>
        <dbReference type="ARBA" id="ARBA00022536"/>
    </source>
</evidence>
<feature type="domain" description="EGF-like" evidence="13">
    <location>
        <begin position="1685"/>
        <end position="1724"/>
    </location>
</feature>
<evidence type="ECO:0000256" key="9">
    <source>
        <dbReference type="ARBA" id="ARBA00023180"/>
    </source>
</evidence>
<dbReference type="FunFam" id="2.10.25.10:FF:000210">
    <property type="entry name" value="Hemicentin 1"/>
    <property type="match status" value="1"/>
</dbReference>
<protein>
    <submittedName>
        <fullName evidence="15">Fibrillin-2</fullName>
    </submittedName>
</protein>
<feature type="domain" description="EGF-like" evidence="13">
    <location>
        <begin position="849"/>
        <end position="884"/>
    </location>
</feature>
<dbReference type="InterPro" id="IPR049883">
    <property type="entry name" value="NOTCH1_EGF-like"/>
</dbReference>
<dbReference type="PROSITE" id="PS01187">
    <property type="entry name" value="EGF_CA"/>
    <property type="match status" value="16"/>
</dbReference>
<feature type="domain" description="EGF-like" evidence="13">
    <location>
        <begin position="2316"/>
        <end position="2356"/>
    </location>
</feature>
<feature type="domain" description="EGF-like" evidence="13">
    <location>
        <begin position="1526"/>
        <end position="1566"/>
    </location>
</feature>
<evidence type="ECO:0000259" key="14">
    <source>
        <dbReference type="PROSITE" id="PS51364"/>
    </source>
</evidence>
<feature type="domain" description="TB" evidence="14">
    <location>
        <begin position="1729"/>
        <end position="1784"/>
    </location>
</feature>
<proteinExistence type="evidence at transcript level"/>
<evidence type="ECO:0000256" key="10">
    <source>
        <dbReference type="PROSITE-ProRule" id="PRU00076"/>
    </source>
</evidence>
<keyword evidence="3" id="KW-0272">Extracellular matrix</keyword>
<evidence type="ECO:0000256" key="8">
    <source>
        <dbReference type="ARBA" id="ARBA00023157"/>
    </source>
</evidence>
<dbReference type="Gene3D" id="2.10.25.10">
    <property type="entry name" value="Laminin"/>
    <property type="match status" value="47"/>
</dbReference>
<evidence type="ECO:0000256" key="2">
    <source>
        <dbReference type="ARBA" id="ARBA00022525"/>
    </source>
</evidence>
<gene>
    <name evidence="15" type="primary">Fbn2-002</name>
</gene>
<feature type="domain" description="EGF-like" evidence="13">
    <location>
        <begin position="2509"/>
        <end position="2547"/>
    </location>
</feature>
<dbReference type="InterPro" id="IPR024731">
    <property type="entry name" value="NELL2-like_EGF"/>
</dbReference>
<feature type="domain" description="EGF-like" evidence="13">
    <location>
        <begin position="199"/>
        <end position="231"/>
    </location>
</feature>
<feature type="disulfide bond" evidence="10">
    <location>
        <begin position="1919"/>
        <end position="1929"/>
    </location>
</feature>
<feature type="domain" description="EGF-like" evidence="13">
    <location>
        <begin position="1067"/>
        <end position="1108"/>
    </location>
</feature>
<keyword evidence="4 10" id="KW-0245">EGF-like domain</keyword>
<organism evidence="15">
    <name type="scientific">Phallusia mammillata</name>
    <dbReference type="NCBI Taxonomy" id="59560"/>
    <lineage>
        <taxon>Eukaryota</taxon>
        <taxon>Metazoa</taxon>
        <taxon>Chordata</taxon>
        <taxon>Tunicata</taxon>
        <taxon>Ascidiacea</taxon>
        <taxon>Phlebobranchia</taxon>
        <taxon>Ascidiidae</taxon>
        <taxon>Phallusia</taxon>
    </lineage>
</organism>
<dbReference type="SUPFAM" id="SSF57581">
    <property type="entry name" value="TB module/8-cys domain"/>
    <property type="match status" value="8"/>
</dbReference>
<feature type="domain" description="EGF-like" evidence="13">
    <location>
        <begin position="1192"/>
        <end position="1234"/>
    </location>
</feature>
<dbReference type="InterPro" id="IPR052080">
    <property type="entry name" value="vWF_C/EGF_Fibrillin"/>
</dbReference>
<dbReference type="Pfam" id="PF12662">
    <property type="entry name" value="cEGF"/>
    <property type="match status" value="4"/>
</dbReference>
<comment type="caution">
    <text evidence="10">Lacks conserved residue(s) required for the propagation of feature annotation.</text>
</comment>
<dbReference type="FunFam" id="2.10.25.10:FF:000010">
    <property type="entry name" value="Pro-epidermal growth factor"/>
    <property type="match status" value="1"/>
</dbReference>
<feature type="domain" description="EGF-like" evidence="13">
    <location>
        <begin position="2426"/>
        <end position="2463"/>
    </location>
</feature>
<keyword evidence="2" id="KW-0964">Secreted</keyword>
<feature type="domain" description="EGF-like" evidence="13">
    <location>
        <begin position="2229"/>
        <end position="2270"/>
    </location>
</feature>
<dbReference type="Gene3D" id="3.90.290.10">
    <property type="entry name" value="TGF-beta binding (TB) domain"/>
    <property type="match status" value="9"/>
</dbReference>
<feature type="region of interest" description="Disordered" evidence="11">
    <location>
        <begin position="23"/>
        <end position="54"/>
    </location>
</feature>
<feature type="domain" description="EGF-like" evidence="13">
    <location>
        <begin position="1874"/>
        <end position="1914"/>
    </location>
</feature>
<feature type="compositionally biased region" description="Basic residues" evidence="11">
    <location>
        <begin position="45"/>
        <end position="54"/>
    </location>
</feature>
<feature type="domain" description="EGF-like" evidence="13">
    <location>
        <begin position="959"/>
        <end position="999"/>
    </location>
</feature>
<dbReference type="InterPro" id="IPR036773">
    <property type="entry name" value="TB_dom_sf"/>
</dbReference>
<feature type="domain" description="EGF-like" evidence="13">
    <location>
        <begin position="662"/>
        <end position="701"/>
    </location>
</feature>
<comment type="subcellular location">
    <subcellularLocation>
        <location evidence="1">Secreted</location>
        <location evidence="1">Extracellular space</location>
        <location evidence="1">Extracellular matrix</location>
    </subcellularLocation>
</comment>
<feature type="domain" description="EGF-like" evidence="13">
    <location>
        <begin position="2548"/>
        <end position="2590"/>
    </location>
</feature>
<dbReference type="FunFam" id="2.10.25.10:FF:000002">
    <property type="entry name" value="Latent-transforming growth factor beta-binding protein 3"/>
    <property type="match status" value="1"/>
</dbReference>
<dbReference type="InterPro" id="IPR017878">
    <property type="entry name" value="TB_dom"/>
</dbReference>
<feature type="domain" description="EGF-like" evidence="13">
    <location>
        <begin position="579"/>
        <end position="620"/>
    </location>
</feature>
<dbReference type="SUPFAM" id="SSF57184">
    <property type="entry name" value="Growth factor receptor domain"/>
    <property type="match status" value="15"/>
</dbReference>
<dbReference type="SMART" id="SM00181">
    <property type="entry name" value="EGF"/>
    <property type="match status" value="47"/>
</dbReference>
<dbReference type="PANTHER" id="PTHR47333:SF5">
    <property type="entry name" value="FIBRILLIN-3"/>
    <property type="match status" value="1"/>
</dbReference>
<evidence type="ECO:0000259" key="13">
    <source>
        <dbReference type="PROSITE" id="PS50026"/>
    </source>
</evidence>
<dbReference type="InterPro" id="IPR000742">
    <property type="entry name" value="EGF"/>
</dbReference>
<evidence type="ECO:0000256" key="5">
    <source>
        <dbReference type="ARBA" id="ARBA00022729"/>
    </source>
</evidence>
<dbReference type="FunFam" id="2.10.25.10:FF:000038">
    <property type="entry name" value="Fibrillin 2"/>
    <property type="match status" value="4"/>
</dbReference>
<dbReference type="FunFam" id="2.10.25.10:FF:000014">
    <property type="entry name" value="Latent-transforming growth factor beta-binding protein 3"/>
    <property type="match status" value="5"/>
</dbReference>
<feature type="domain" description="EGF-like" evidence="13">
    <location>
        <begin position="295"/>
        <end position="336"/>
    </location>
</feature>
<dbReference type="FunFam" id="2.10.25.10:FF:000119">
    <property type="entry name" value="vitamin K-dependent protein S"/>
    <property type="match status" value="1"/>
</dbReference>
<feature type="domain" description="EGF-like" evidence="13">
    <location>
        <begin position="1360"/>
        <end position="1398"/>
    </location>
</feature>
<keyword evidence="6" id="KW-0677">Repeat</keyword>
<feature type="chain" id="PRO_5026024307" evidence="12">
    <location>
        <begin position="21"/>
        <end position="2911"/>
    </location>
</feature>
<feature type="signal peptide" evidence="12">
    <location>
        <begin position="1"/>
        <end position="20"/>
    </location>
</feature>
<feature type="domain" description="EGF-like" evidence="13">
    <location>
        <begin position="2271"/>
        <end position="2315"/>
    </location>
</feature>
<keyword evidence="5 12" id="KW-0732">Signal</keyword>
<feature type="domain" description="EGF-like" evidence="13">
    <location>
        <begin position="1109"/>
        <end position="1146"/>
    </location>
</feature>
<dbReference type="EMBL" id="LR785095">
    <property type="protein sequence ID" value="CAB3245049.1"/>
    <property type="molecule type" value="mRNA"/>
</dbReference>
<feature type="domain" description="EGF-like" evidence="13">
    <location>
        <begin position="1832"/>
        <end position="1873"/>
    </location>
</feature>
<evidence type="ECO:0000256" key="11">
    <source>
        <dbReference type="SAM" id="MobiDB-lite"/>
    </source>
</evidence>
<feature type="disulfide bond" evidence="10">
    <location>
        <begin position="1689"/>
        <end position="1699"/>
    </location>
</feature>
<dbReference type="PROSITE" id="PS50026">
    <property type="entry name" value="EGF_3"/>
    <property type="match status" value="38"/>
</dbReference>
<dbReference type="Pfam" id="PF12661">
    <property type="entry name" value="hEGF"/>
    <property type="match status" value="2"/>
</dbReference>
<feature type="domain" description="TB" evidence="14">
    <location>
        <begin position="1004"/>
        <end position="1057"/>
    </location>
</feature>
<feature type="domain" description="TB" evidence="14">
    <location>
        <begin position="382"/>
        <end position="442"/>
    </location>
</feature>
<feature type="disulfide bond" evidence="10">
    <location>
        <begin position="815"/>
        <end position="825"/>
    </location>
</feature>
<feature type="domain" description="TB" evidence="14">
    <location>
        <begin position="237"/>
        <end position="280"/>
    </location>
</feature>
<feature type="domain" description="EGF-like" evidence="13">
    <location>
        <begin position="1485"/>
        <end position="1525"/>
    </location>
</feature>
<keyword evidence="7" id="KW-0106">Calcium</keyword>
<dbReference type="Pfam" id="PF00683">
    <property type="entry name" value="TB"/>
    <property type="match status" value="7"/>
</dbReference>
<dbReference type="FunFam" id="2.10.25.10:FF:000023">
    <property type="entry name" value="Fibrillin 2"/>
    <property type="match status" value="1"/>
</dbReference>
<dbReference type="FunFam" id="2.10.25.10:FF:000240">
    <property type="entry name" value="Vitamin K-dependent protein S"/>
    <property type="match status" value="1"/>
</dbReference>
<feature type="domain" description="EGF-like" evidence="13">
    <location>
        <begin position="1643"/>
        <end position="1684"/>
    </location>
</feature>
<feature type="disulfide bond" evidence="10">
    <location>
        <begin position="203"/>
        <end position="213"/>
    </location>
</feature>
<dbReference type="InterPro" id="IPR009030">
    <property type="entry name" value="Growth_fac_rcpt_cys_sf"/>
</dbReference>
<feature type="domain" description="TB" evidence="14">
    <location>
        <begin position="707"/>
        <end position="763"/>
    </location>
</feature>
<evidence type="ECO:0000256" key="12">
    <source>
        <dbReference type="SAM" id="SignalP"/>
    </source>
</evidence>
<feature type="domain" description="EGF-like" evidence="13">
    <location>
        <begin position="621"/>
        <end position="661"/>
    </location>
</feature>
<feature type="domain" description="TB" evidence="14">
    <location>
        <begin position="2361"/>
        <end position="2414"/>
    </location>
</feature>
<feature type="domain" description="EGF-like" evidence="13">
    <location>
        <begin position="2036"/>
        <end position="2073"/>
    </location>
</feature>
<feature type="domain" description="TB" evidence="14">
    <location>
        <begin position="2082"/>
        <end position="2136"/>
    </location>
</feature>
<evidence type="ECO:0000256" key="3">
    <source>
        <dbReference type="ARBA" id="ARBA00022530"/>
    </source>
</evidence>
<feature type="domain" description="EGF-like" evidence="13">
    <location>
        <begin position="2148"/>
        <end position="2188"/>
    </location>
</feature>
<keyword evidence="8 10" id="KW-1015">Disulfide bond</keyword>
<dbReference type="SMART" id="SM00179">
    <property type="entry name" value="EGF_CA"/>
    <property type="match status" value="45"/>
</dbReference>
<dbReference type="InterPro" id="IPR001881">
    <property type="entry name" value="EGF-like_Ca-bd_dom"/>
</dbReference>
<dbReference type="Pfam" id="PF07645">
    <property type="entry name" value="EGF_CA"/>
    <property type="match status" value="33"/>
</dbReference>
<feature type="domain" description="TB" evidence="14">
    <location>
        <begin position="1571"/>
        <end position="1626"/>
    </location>
</feature>
<dbReference type="Pfam" id="PF12947">
    <property type="entry name" value="EGF_3"/>
    <property type="match status" value="2"/>
</dbReference>
<feature type="domain" description="TB" evidence="14">
    <location>
        <begin position="893"/>
        <end position="935"/>
    </location>
</feature>
<dbReference type="GO" id="GO:0071944">
    <property type="term" value="C:cell periphery"/>
    <property type="evidence" value="ECO:0007669"/>
    <property type="project" value="UniProtKB-ARBA"/>
</dbReference>
<reference evidence="15" key="1">
    <citation type="submission" date="2020-04" db="EMBL/GenBank/DDBJ databases">
        <authorList>
            <person name="Neveu A P."/>
        </authorList>
    </citation>
    <scope>NUCLEOTIDE SEQUENCE</scope>
    <source>
        <tissue evidence="15">Whole embryo</tissue>
    </source>
</reference>
<dbReference type="CDD" id="cd00054">
    <property type="entry name" value="EGF_CA"/>
    <property type="match status" value="21"/>
</dbReference>
<feature type="domain" description="EGF-like" evidence="13">
    <location>
        <begin position="2189"/>
        <end position="2228"/>
    </location>
</feature>
<dbReference type="PROSITE" id="PS51364">
    <property type="entry name" value="TB"/>
    <property type="match status" value="9"/>
</dbReference>
<feature type="domain" description="EGF-like" evidence="13">
    <location>
        <begin position="1151"/>
        <end position="1191"/>
    </location>
</feature>
<dbReference type="PANTHER" id="PTHR47333">
    <property type="entry name" value="VON WILLEBRAND FACTOR C AND EGF DOMAIN-CONTAINING PROTEIN"/>
    <property type="match status" value="1"/>
</dbReference>
<dbReference type="InterPro" id="IPR026823">
    <property type="entry name" value="cEGF"/>
</dbReference>
<feature type="disulfide bond" evidence="10">
    <location>
        <begin position="221"/>
        <end position="230"/>
    </location>
</feature>
<feature type="disulfide bond" evidence="10">
    <location>
        <begin position="853"/>
        <end position="863"/>
    </location>
</feature>